<keyword evidence="2" id="KW-1185">Reference proteome</keyword>
<gene>
    <name evidence="1" type="ORF">BN1708_008697</name>
</gene>
<protein>
    <submittedName>
        <fullName evidence="1">Uncharacterized protein</fullName>
    </submittedName>
</protein>
<name>A0A0G4N6G9_VERLO</name>
<evidence type="ECO:0000313" key="1">
    <source>
        <dbReference type="EMBL" id="CRK42231.1"/>
    </source>
</evidence>
<accession>A0A0G4N6G9</accession>
<reference evidence="1 2" key="1">
    <citation type="submission" date="2015-05" db="EMBL/GenBank/DDBJ databases">
        <authorList>
            <person name="Wang D.B."/>
            <person name="Wang M."/>
        </authorList>
    </citation>
    <scope>NUCLEOTIDE SEQUENCE [LARGE SCALE GENOMIC DNA]</scope>
    <source>
        <strain evidence="1">VL1</strain>
    </source>
</reference>
<organism evidence="1 2">
    <name type="scientific">Verticillium longisporum</name>
    <name type="common">Verticillium dahliae var. longisporum</name>
    <dbReference type="NCBI Taxonomy" id="100787"/>
    <lineage>
        <taxon>Eukaryota</taxon>
        <taxon>Fungi</taxon>
        <taxon>Dikarya</taxon>
        <taxon>Ascomycota</taxon>
        <taxon>Pezizomycotina</taxon>
        <taxon>Sordariomycetes</taxon>
        <taxon>Hypocreomycetidae</taxon>
        <taxon>Glomerellales</taxon>
        <taxon>Plectosphaerellaceae</taxon>
        <taxon>Verticillium</taxon>
    </lineage>
</organism>
<dbReference type="EMBL" id="CVQH01027416">
    <property type="protein sequence ID" value="CRK42231.1"/>
    <property type="molecule type" value="Genomic_DNA"/>
</dbReference>
<sequence length="812" mass="85193">MPDAMRCDMHLDVGDTRGASGGGQAAVPLAEAATLPLPVLEEGGVQPRLEGDVLGANLLVAQGLPRGGTAVVQARDAVDGVDGEAEAVRLVADGQLEGRVNVALFLVAADVEVGGAGPLVGQAVDEPGVRVEVEYDGDVGGEEGGPLGVGEAVGVVRVVDELEEVDDVDAADLEVGEVRQQQVDGGEGLVGRDVAARGHDDVGLGAGVGAELRPDADALGAVLDGLVHGQVLQVVLLVGDDDVDVVGRGEAVVHDRQQAVAVRRQVDAHHVGRLVDDRVEEARVLVGEAVVVLAPDDGRQENVERGDLVAPLDLEALFEPLAVLVDHGADNGDEGLVRVEHAVAAREDVALEPALARVLRQHLHDAALHGEVAAVGVLVKVLAEPDLGRRLVHLAELVRLGLVGAEEAERVRVHGDDVAQVARHVAHARGRRRRRLVDGEGVLFKVGQPQRLAQQAAVGDGVGAHAAVALGRQRRLELGQDAAVLEEAVGLVALHPLLEDLQVVRVGGDVGDGHLVGAPVALEEVVANLARARPALGAAQDDHGPARAEGLARVAGLLLEAADLVDAVLERRGHGLVHRVDVVALDKVRLPAVAEEQVLELLVRDARQQRRVVDLVAVEVQHGQHGAVDLGVEELGAVPRRGHGARLGLAVADHGQRDEVRVVKDGAERVADGVAELAALVQRPGRLGRRVRADAAGERELLEEALQALGVLGAVVVHLRVDALEVRLRQHGRRAVAGARDEDGVEVVLVDEPVEVHPREDLARRRAKVAQQTQLQVVLGQRLLEQRVLAQVDHAERQVQTGLEPVVVGCEV</sequence>
<proteinExistence type="predicted"/>
<dbReference type="AlphaFoldDB" id="A0A0G4N6G9"/>
<dbReference type="Proteomes" id="UP000044602">
    <property type="component" value="Unassembled WGS sequence"/>
</dbReference>
<evidence type="ECO:0000313" key="2">
    <source>
        <dbReference type="Proteomes" id="UP000044602"/>
    </source>
</evidence>